<dbReference type="AlphaFoldDB" id="A0ABD1MM60"/>
<accession>A0ABD1MM60</accession>
<gene>
    <name evidence="1" type="ORF">Fmac_011326</name>
</gene>
<evidence type="ECO:0000313" key="1">
    <source>
        <dbReference type="EMBL" id="KAL2336880.1"/>
    </source>
</evidence>
<reference evidence="1 2" key="1">
    <citation type="submission" date="2024-08" db="EMBL/GenBank/DDBJ databases">
        <title>Insights into the chromosomal genome structure of Flemingia macrophylla.</title>
        <authorList>
            <person name="Ding Y."/>
            <person name="Zhao Y."/>
            <person name="Bi W."/>
            <person name="Wu M."/>
            <person name="Zhao G."/>
            <person name="Gong Y."/>
            <person name="Li W."/>
            <person name="Zhang P."/>
        </authorList>
    </citation>
    <scope>NUCLEOTIDE SEQUENCE [LARGE SCALE GENOMIC DNA]</scope>
    <source>
        <strain evidence="1">DYQJB</strain>
        <tissue evidence="1">Leaf</tissue>
    </source>
</reference>
<name>A0ABD1MM60_9FABA</name>
<keyword evidence="2" id="KW-1185">Reference proteome</keyword>
<comment type="caution">
    <text evidence="1">The sequence shown here is derived from an EMBL/GenBank/DDBJ whole genome shotgun (WGS) entry which is preliminary data.</text>
</comment>
<sequence length="64" mass="7907">MIHGNSYLRMFTHCLEIKFWKIQEDYARFYFNLEALWRSRFFKSVILINVLGFVLELTEIVFRI</sequence>
<evidence type="ECO:0000313" key="2">
    <source>
        <dbReference type="Proteomes" id="UP001603857"/>
    </source>
</evidence>
<organism evidence="1 2">
    <name type="scientific">Flemingia macrophylla</name>
    <dbReference type="NCBI Taxonomy" id="520843"/>
    <lineage>
        <taxon>Eukaryota</taxon>
        <taxon>Viridiplantae</taxon>
        <taxon>Streptophyta</taxon>
        <taxon>Embryophyta</taxon>
        <taxon>Tracheophyta</taxon>
        <taxon>Spermatophyta</taxon>
        <taxon>Magnoliopsida</taxon>
        <taxon>eudicotyledons</taxon>
        <taxon>Gunneridae</taxon>
        <taxon>Pentapetalae</taxon>
        <taxon>rosids</taxon>
        <taxon>fabids</taxon>
        <taxon>Fabales</taxon>
        <taxon>Fabaceae</taxon>
        <taxon>Papilionoideae</taxon>
        <taxon>50 kb inversion clade</taxon>
        <taxon>NPAAA clade</taxon>
        <taxon>indigoferoid/millettioid clade</taxon>
        <taxon>Phaseoleae</taxon>
        <taxon>Flemingia</taxon>
    </lineage>
</organism>
<proteinExistence type="predicted"/>
<dbReference type="Proteomes" id="UP001603857">
    <property type="component" value="Unassembled WGS sequence"/>
</dbReference>
<dbReference type="EMBL" id="JBGMDY010000004">
    <property type="protein sequence ID" value="KAL2336880.1"/>
    <property type="molecule type" value="Genomic_DNA"/>
</dbReference>
<protein>
    <submittedName>
        <fullName evidence="1">Uncharacterized protein</fullName>
    </submittedName>
</protein>